<dbReference type="AlphaFoldDB" id="A0A644YST2"/>
<dbReference type="GO" id="GO:0005829">
    <property type="term" value="C:cytosol"/>
    <property type="evidence" value="ECO:0007669"/>
    <property type="project" value="TreeGrafter"/>
</dbReference>
<dbReference type="PANTHER" id="PTHR43418">
    <property type="entry name" value="MULTIFUNCTIONAL TRYPTOPHAN BIOSYNTHESIS PROTEIN-RELATED"/>
    <property type="match status" value="1"/>
</dbReference>
<gene>
    <name evidence="3" type="primary">carA_29</name>
    <name evidence="3" type="ORF">SDC9_75663</name>
</gene>
<organism evidence="3">
    <name type="scientific">bioreactor metagenome</name>
    <dbReference type="NCBI Taxonomy" id="1076179"/>
    <lineage>
        <taxon>unclassified sequences</taxon>
        <taxon>metagenomes</taxon>
        <taxon>ecological metagenomes</taxon>
    </lineage>
</organism>
<name>A0A644YST2_9ZZZZ</name>
<evidence type="ECO:0000313" key="3">
    <source>
        <dbReference type="EMBL" id="MPM29124.1"/>
    </source>
</evidence>
<dbReference type="CDD" id="cd01743">
    <property type="entry name" value="GATase1_Anthranilate_Synthase"/>
    <property type="match status" value="1"/>
</dbReference>
<dbReference type="InterPro" id="IPR050472">
    <property type="entry name" value="Anth_synth/Amidotransfase"/>
</dbReference>
<dbReference type="GO" id="GO:0004088">
    <property type="term" value="F:carbamoyl-phosphate synthase (glutamine-hydrolyzing) activity"/>
    <property type="evidence" value="ECO:0007669"/>
    <property type="project" value="UniProtKB-EC"/>
</dbReference>
<dbReference type="InterPro" id="IPR017926">
    <property type="entry name" value="GATASE"/>
</dbReference>
<dbReference type="GO" id="GO:0000162">
    <property type="term" value="P:L-tryptophan biosynthetic process"/>
    <property type="evidence" value="ECO:0007669"/>
    <property type="project" value="TreeGrafter"/>
</dbReference>
<comment type="caution">
    <text evidence="3">The sequence shown here is derived from an EMBL/GenBank/DDBJ whole genome shotgun (WGS) entry which is preliminary data.</text>
</comment>
<dbReference type="SUPFAM" id="SSF52317">
    <property type="entry name" value="Class I glutamine amidotransferase-like"/>
    <property type="match status" value="1"/>
</dbReference>
<sequence length="255" mass="28444">MAGAVVLVIFSSEVSFPKTIGWSLGIWYDGPIILGDLTERTIEKITMMMRDRMILVIDNYDSFTYNLVQYLRQLDETVVVKRNDKITIEEIAALNPLMILISPGPKTPNEAGISLAVVRHFAGTIPILGICLGHQTIAELFGAEIVKAKEPVHGKVHAIQHTDKGVFQGLKNPLNVTRYHSLIVANGSLPEALEVTAWTEAGEIMGFLHREELIEGVQFHPEAILTEHGLDMLRNFYGRAQKKREGVIFDEKKSD</sequence>
<keyword evidence="1" id="KW-0315">Glutamine amidotransferase</keyword>
<dbReference type="PRINTS" id="PR00096">
    <property type="entry name" value="GATASE"/>
</dbReference>
<dbReference type="Gene3D" id="3.40.50.880">
    <property type="match status" value="1"/>
</dbReference>
<reference evidence="3" key="1">
    <citation type="submission" date="2019-08" db="EMBL/GenBank/DDBJ databases">
        <authorList>
            <person name="Kucharzyk K."/>
            <person name="Murdoch R.W."/>
            <person name="Higgins S."/>
            <person name="Loffler F."/>
        </authorList>
    </citation>
    <scope>NUCLEOTIDE SEQUENCE</scope>
</reference>
<keyword evidence="3" id="KW-0436">Ligase</keyword>
<feature type="domain" description="Glutamine amidotransferase" evidence="2">
    <location>
        <begin position="55"/>
        <end position="237"/>
    </location>
</feature>
<evidence type="ECO:0000256" key="1">
    <source>
        <dbReference type="ARBA" id="ARBA00022962"/>
    </source>
</evidence>
<dbReference type="InterPro" id="IPR006221">
    <property type="entry name" value="TrpG/PapA_dom"/>
</dbReference>
<protein>
    <submittedName>
        <fullName evidence="3">Carbamoyl-phosphate synthase small chain</fullName>
        <ecNumber evidence="3">6.3.5.5</ecNumber>
    </submittedName>
</protein>
<proteinExistence type="predicted"/>
<accession>A0A644YST2</accession>
<dbReference type="GO" id="GO:0004049">
    <property type="term" value="F:anthranilate synthase activity"/>
    <property type="evidence" value="ECO:0007669"/>
    <property type="project" value="TreeGrafter"/>
</dbReference>
<dbReference type="InterPro" id="IPR029062">
    <property type="entry name" value="Class_I_gatase-like"/>
</dbReference>
<dbReference type="PANTHER" id="PTHR43418:SF4">
    <property type="entry name" value="MULTIFUNCTIONAL TRYPTOPHAN BIOSYNTHESIS PROTEIN"/>
    <property type="match status" value="1"/>
</dbReference>
<dbReference type="PROSITE" id="PS51273">
    <property type="entry name" value="GATASE_TYPE_1"/>
    <property type="match status" value="1"/>
</dbReference>
<dbReference type="NCBIfam" id="TIGR00566">
    <property type="entry name" value="trpG_papA"/>
    <property type="match status" value="1"/>
</dbReference>
<dbReference type="EC" id="6.3.5.5" evidence="3"/>
<evidence type="ECO:0000259" key="2">
    <source>
        <dbReference type="Pfam" id="PF00117"/>
    </source>
</evidence>
<dbReference type="Pfam" id="PF00117">
    <property type="entry name" value="GATase"/>
    <property type="match status" value="1"/>
</dbReference>
<dbReference type="PRINTS" id="PR00097">
    <property type="entry name" value="ANTSNTHASEII"/>
</dbReference>
<dbReference type="EMBL" id="VSSQ01005430">
    <property type="protein sequence ID" value="MPM29124.1"/>
    <property type="molecule type" value="Genomic_DNA"/>
</dbReference>
<dbReference type="FunFam" id="3.40.50.880:FF:000003">
    <property type="entry name" value="Anthranilate synthase component II"/>
    <property type="match status" value="1"/>
</dbReference>